<evidence type="ECO:0000259" key="1">
    <source>
        <dbReference type="PROSITE" id="PS50883"/>
    </source>
</evidence>
<dbReference type="AlphaFoldDB" id="A0A494XPB4"/>
<dbReference type="PANTHER" id="PTHR33121:SF70">
    <property type="entry name" value="SIGNALING PROTEIN YKOW"/>
    <property type="match status" value="1"/>
</dbReference>
<dbReference type="PANTHER" id="PTHR33121">
    <property type="entry name" value="CYCLIC DI-GMP PHOSPHODIESTERASE PDEF"/>
    <property type="match status" value="1"/>
</dbReference>
<keyword evidence="3" id="KW-1185">Reference proteome</keyword>
<dbReference type="Proteomes" id="UP000282076">
    <property type="component" value="Unassembled WGS sequence"/>
</dbReference>
<protein>
    <submittedName>
        <fullName evidence="2">EAL domain-containing protein</fullName>
    </submittedName>
</protein>
<dbReference type="InterPro" id="IPR035919">
    <property type="entry name" value="EAL_sf"/>
</dbReference>
<organism evidence="2 3">
    <name type="scientific">Cohnella endophytica</name>
    <dbReference type="NCBI Taxonomy" id="2419778"/>
    <lineage>
        <taxon>Bacteria</taxon>
        <taxon>Bacillati</taxon>
        <taxon>Bacillota</taxon>
        <taxon>Bacilli</taxon>
        <taxon>Bacillales</taxon>
        <taxon>Paenibacillaceae</taxon>
        <taxon>Cohnella</taxon>
    </lineage>
</organism>
<comment type="caution">
    <text evidence="2">The sequence shown here is derived from an EMBL/GenBank/DDBJ whole genome shotgun (WGS) entry which is preliminary data.</text>
</comment>
<dbReference type="GO" id="GO:0071111">
    <property type="term" value="F:cyclic-guanylate-specific phosphodiesterase activity"/>
    <property type="evidence" value="ECO:0007669"/>
    <property type="project" value="InterPro"/>
</dbReference>
<evidence type="ECO:0000313" key="2">
    <source>
        <dbReference type="EMBL" id="RKP49894.1"/>
    </source>
</evidence>
<dbReference type="PROSITE" id="PS50883">
    <property type="entry name" value="EAL"/>
    <property type="match status" value="1"/>
</dbReference>
<dbReference type="SUPFAM" id="SSF141868">
    <property type="entry name" value="EAL domain-like"/>
    <property type="match status" value="1"/>
</dbReference>
<gene>
    <name evidence="2" type="ORF">D7Z26_18880</name>
</gene>
<dbReference type="Gene3D" id="3.20.20.450">
    <property type="entry name" value="EAL domain"/>
    <property type="match status" value="1"/>
</dbReference>
<sequence length="272" mass="30799">MVESITDLESRLWKAWENQEFTMNYQPQVNILTGSIEKFEALIRWNCDGIPISPETFIPIAEETGLIVPLGMWVLQTVCEQLKKWETECPDFCGVSVNFSARQFQEPEIVQTIIRAVEASGVSPRRVEIELTEGTFMLHQGNAVEIFEQLKQTGITVAIDDFGTGFSSLSYLQHIPFDTLKLDRSFIMNLQHDVKSQAIVKAIIALARSLNVRVVAEGVEYEQQLEFLKLECCDAVQGFLFSKPVSAEEAYQLFVHHKLSKEAVKINEIALP</sequence>
<dbReference type="InterPro" id="IPR001633">
    <property type="entry name" value="EAL_dom"/>
</dbReference>
<reference evidence="2 3" key="1">
    <citation type="submission" date="2018-10" db="EMBL/GenBank/DDBJ databases">
        <title>Cohnella sp. M2MS4P-1, whole genome shotgun sequence.</title>
        <authorList>
            <person name="Tuo L."/>
        </authorList>
    </citation>
    <scope>NUCLEOTIDE SEQUENCE [LARGE SCALE GENOMIC DNA]</scope>
    <source>
        <strain evidence="2 3">M2MS4P-1</strain>
    </source>
</reference>
<name>A0A494XPB4_9BACL</name>
<dbReference type="InterPro" id="IPR050706">
    <property type="entry name" value="Cyclic-di-GMP_PDE-like"/>
</dbReference>
<dbReference type="Pfam" id="PF00563">
    <property type="entry name" value="EAL"/>
    <property type="match status" value="1"/>
</dbReference>
<dbReference type="SMART" id="SM00052">
    <property type="entry name" value="EAL"/>
    <property type="match status" value="1"/>
</dbReference>
<proteinExistence type="predicted"/>
<dbReference type="EMBL" id="RBZM01000008">
    <property type="protein sequence ID" value="RKP49894.1"/>
    <property type="molecule type" value="Genomic_DNA"/>
</dbReference>
<evidence type="ECO:0000313" key="3">
    <source>
        <dbReference type="Proteomes" id="UP000282076"/>
    </source>
</evidence>
<feature type="domain" description="EAL" evidence="1">
    <location>
        <begin position="5"/>
        <end position="258"/>
    </location>
</feature>
<dbReference type="CDD" id="cd01948">
    <property type="entry name" value="EAL"/>
    <property type="match status" value="1"/>
</dbReference>
<accession>A0A494XPB4</accession>